<dbReference type="PANTHER" id="PTHR47331">
    <property type="entry name" value="PHD-TYPE DOMAIN-CONTAINING PROTEIN"/>
    <property type="match status" value="1"/>
</dbReference>
<gene>
    <name evidence="1" type="ORF">MCOR_1888</name>
</gene>
<dbReference type="Proteomes" id="UP000507470">
    <property type="component" value="Unassembled WGS sequence"/>
</dbReference>
<reference evidence="1 2" key="1">
    <citation type="submission" date="2020-06" db="EMBL/GenBank/DDBJ databases">
        <authorList>
            <person name="Li R."/>
            <person name="Bekaert M."/>
        </authorList>
    </citation>
    <scope>NUCLEOTIDE SEQUENCE [LARGE SCALE GENOMIC DNA]</scope>
    <source>
        <strain evidence="2">wild</strain>
    </source>
</reference>
<dbReference type="Pfam" id="PF05380">
    <property type="entry name" value="Peptidase_A17"/>
    <property type="match status" value="1"/>
</dbReference>
<dbReference type="EMBL" id="CACVKT020000400">
    <property type="protein sequence ID" value="CAC5358790.1"/>
    <property type="molecule type" value="Genomic_DNA"/>
</dbReference>
<evidence type="ECO:0000313" key="2">
    <source>
        <dbReference type="Proteomes" id="UP000507470"/>
    </source>
</evidence>
<sequence length="156" mass="18084">MTKWISNSPLVIKSIPEEERSKEVKQWSLEDDLPVERALELSAKEKIATRRSILSITSSVYDPLGIISPYVLNAKSILQGLCRQGFSWDKELTGTDLKKWNDWLDQLSDLENVRIDRCYKPKNFGKVVSSQLHCFSDASEIGYEWYFIYALLMMKE</sequence>
<dbReference type="OrthoDB" id="10057690at2759"/>
<dbReference type="AlphaFoldDB" id="A0A6J8A1U0"/>
<dbReference type="PANTHER" id="PTHR47331:SF1">
    <property type="entry name" value="GAG-LIKE PROTEIN"/>
    <property type="match status" value="1"/>
</dbReference>
<evidence type="ECO:0000313" key="1">
    <source>
        <dbReference type="EMBL" id="CAC5358790.1"/>
    </source>
</evidence>
<protein>
    <submittedName>
        <fullName evidence="1">Uncharacterized protein</fullName>
    </submittedName>
</protein>
<keyword evidence="2" id="KW-1185">Reference proteome</keyword>
<accession>A0A6J8A1U0</accession>
<dbReference type="InterPro" id="IPR008042">
    <property type="entry name" value="Retrotrans_Pao"/>
</dbReference>
<organism evidence="1 2">
    <name type="scientific">Mytilus coruscus</name>
    <name type="common">Sea mussel</name>
    <dbReference type="NCBI Taxonomy" id="42192"/>
    <lineage>
        <taxon>Eukaryota</taxon>
        <taxon>Metazoa</taxon>
        <taxon>Spiralia</taxon>
        <taxon>Lophotrochozoa</taxon>
        <taxon>Mollusca</taxon>
        <taxon>Bivalvia</taxon>
        <taxon>Autobranchia</taxon>
        <taxon>Pteriomorphia</taxon>
        <taxon>Mytilida</taxon>
        <taxon>Mytiloidea</taxon>
        <taxon>Mytilidae</taxon>
        <taxon>Mytilinae</taxon>
        <taxon>Mytilus</taxon>
    </lineage>
</organism>
<name>A0A6J8A1U0_MYTCO</name>
<proteinExistence type="predicted"/>